<dbReference type="EMBL" id="CP036298">
    <property type="protein sequence ID" value="QDV23597.1"/>
    <property type="molecule type" value="Genomic_DNA"/>
</dbReference>
<organism evidence="1 2">
    <name type="scientific">Aureliella helgolandensis</name>
    <dbReference type="NCBI Taxonomy" id="2527968"/>
    <lineage>
        <taxon>Bacteria</taxon>
        <taxon>Pseudomonadati</taxon>
        <taxon>Planctomycetota</taxon>
        <taxon>Planctomycetia</taxon>
        <taxon>Pirellulales</taxon>
        <taxon>Pirellulaceae</taxon>
        <taxon>Aureliella</taxon>
    </lineage>
</organism>
<dbReference type="KEGG" id="ahel:Q31a_18990"/>
<name>A0A518G4R5_9BACT</name>
<gene>
    <name evidence="1" type="ORF">Q31a_18990</name>
</gene>
<dbReference type="Proteomes" id="UP000318017">
    <property type="component" value="Chromosome"/>
</dbReference>
<keyword evidence="2" id="KW-1185">Reference proteome</keyword>
<evidence type="ECO:0000313" key="2">
    <source>
        <dbReference type="Proteomes" id="UP000318017"/>
    </source>
</evidence>
<evidence type="ECO:0000313" key="1">
    <source>
        <dbReference type="EMBL" id="QDV23597.1"/>
    </source>
</evidence>
<dbReference type="AlphaFoldDB" id="A0A518G4R5"/>
<sequence>MLALRQSQCFAQLKWGIDEKEARIHIASKAELSDGPSPPIPAWTQRPTHDTEWLCHGKQFPRYKESSGHSAIVQPKIAPDLCPMTTLRYNVYPSQTGEFNRYPTEPVTGEQMTRLIFAVAILAFPLNAFAQGVSESAAGSARPPKTFLGWLASGQHVGVVEHDRSSDVRLFIYTDSDYQSVLNHTKLEKIGVNAEHAARENFGLKRKLEGFASDRKLDQAAIGKVLVLPRQQAIYAKIVSVGDDFVMIEYNDASTANPAPQAIRGNLRIIPRSRIASIDLHVAPILFSLPTEANAGG</sequence>
<accession>A0A518G4R5</accession>
<protein>
    <submittedName>
        <fullName evidence="1">Uncharacterized protein</fullName>
    </submittedName>
</protein>
<reference evidence="1 2" key="1">
    <citation type="submission" date="2019-02" db="EMBL/GenBank/DDBJ databases">
        <title>Deep-cultivation of Planctomycetes and their phenomic and genomic characterization uncovers novel biology.</title>
        <authorList>
            <person name="Wiegand S."/>
            <person name="Jogler M."/>
            <person name="Boedeker C."/>
            <person name="Pinto D."/>
            <person name="Vollmers J."/>
            <person name="Rivas-Marin E."/>
            <person name="Kohn T."/>
            <person name="Peeters S.H."/>
            <person name="Heuer A."/>
            <person name="Rast P."/>
            <person name="Oberbeckmann S."/>
            <person name="Bunk B."/>
            <person name="Jeske O."/>
            <person name="Meyerdierks A."/>
            <person name="Storesund J.E."/>
            <person name="Kallscheuer N."/>
            <person name="Luecker S."/>
            <person name="Lage O.M."/>
            <person name="Pohl T."/>
            <person name="Merkel B.J."/>
            <person name="Hornburger P."/>
            <person name="Mueller R.-W."/>
            <person name="Bruemmer F."/>
            <person name="Labrenz M."/>
            <person name="Spormann A.M."/>
            <person name="Op den Camp H."/>
            <person name="Overmann J."/>
            <person name="Amann R."/>
            <person name="Jetten M.S.M."/>
            <person name="Mascher T."/>
            <person name="Medema M.H."/>
            <person name="Devos D.P."/>
            <person name="Kaster A.-K."/>
            <person name="Ovreas L."/>
            <person name="Rohde M."/>
            <person name="Galperin M.Y."/>
            <person name="Jogler C."/>
        </authorList>
    </citation>
    <scope>NUCLEOTIDE SEQUENCE [LARGE SCALE GENOMIC DNA]</scope>
    <source>
        <strain evidence="1 2">Q31a</strain>
    </source>
</reference>
<proteinExistence type="predicted"/>